<dbReference type="Proteomes" id="UP000738349">
    <property type="component" value="Unassembled WGS sequence"/>
</dbReference>
<evidence type="ECO:0000313" key="1">
    <source>
        <dbReference type="EMBL" id="KAH7113570.1"/>
    </source>
</evidence>
<dbReference type="OrthoDB" id="2958217at2759"/>
<accession>A0A9P9IBK8</accession>
<protein>
    <submittedName>
        <fullName evidence="1">Uncharacterized protein</fullName>
    </submittedName>
</protein>
<dbReference type="EMBL" id="JAGMUV010000034">
    <property type="protein sequence ID" value="KAH7113570.1"/>
    <property type="molecule type" value="Genomic_DNA"/>
</dbReference>
<evidence type="ECO:0000313" key="2">
    <source>
        <dbReference type="Proteomes" id="UP000738349"/>
    </source>
</evidence>
<sequence length="146" mass="16650">MGYSHSWHIVDPASWRNILPKLVEDSHEIIETANIRVQYIDSRPILDRERGIQFNGSGDDGCEDFSLSNGAGICKTNRKPYDLVVCAILLRAYQLAPDAIKISSDGRWEEWEEARMMVRKLWPGTTMACPWEELEEIGELKVLKAS</sequence>
<organism evidence="1 2">
    <name type="scientific">Dactylonectria macrodidyma</name>
    <dbReference type="NCBI Taxonomy" id="307937"/>
    <lineage>
        <taxon>Eukaryota</taxon>
        <taxon>Fungi</taxon>
        <taxon>Dikarya</taxon>
        <taxon>Ascomycota</taxon>
        <taxon>Pezizomycotina</taxon>
        <taxon>Sordariomycetes</taxon>
        <taxon>Hypocreomycetidae</taxon>
        <taxon>Hypocreales</taxon>
        <taxon>Nectriaceae</taxon>
        <taxon>Dactylonectria</taxon>
    </lineage>
</organism>
<reference evidence="1" key="1">
    <citation type="journal article" date="2021" name="Nat. Commun.">
        <title>Genetic determinants of endophytism in the Arabidopsis root mycobiome.</title>
        <authorList>
            <person name="Mesny F."/>
            <person name="Miyauchi S."/>
            <person name="Thiergart T."/>
            <person name="Pickel B."/>
            <person name="Atanasova L."/>
            <person name="Karlsson M."/>
            <person name="Huettel B."/>
            <person name="Barry K.W."/>
            <person name="Haridas S."/>
            <person name="Chen C."/>
            <person name="Bauer D."/>
            <person name="Andreopoulos W."/>
            <person name="Pangilinan J."/>
            <person name="LaButti K."/>
            <person name="Riley R."/>
            <person name="Lipzen A."/>
            <person name="Clum A."/>
            <person name="Drula E."/>
            <person name="Henrissat B."/>
            <person name="Kohler A."/>
            <person name="Grigoriev I.V."/>
            <person name="Martin F.M."/>
            <person name="Hacquard S."/>
        </authorList>
    </citation>
    <scope>NUCLEOTIDE SEQUENCE</scope>
    <source>
        <strain evidence="1">MPI-CAGE-AT-0147</strain>
    </source>
</reference>
<gene>
    <name evidence="1" type="ORF">EDB81DRAFT_824566</name>
</gene>
<dbReference type="AlphaFoldDB" id="A0A9P9IBK8"/>
<comment type="caution">
    <text evidence="1">The sequence shown here is derived from an EMBL/GenBank/DDBJ whole genome shotgun (WGS) entry which is preliminary data.</text>
</comment>
<name>A0A9P9IBK8_9HYPO</name>
<proteinExistence type="predicted"/>
<keyword evidence="2" id="KW-1185">Reference proteome</keyword>